<comment type="caution">
    <text evidence="1">The sequence shown here is derived from an EMBL/GenBank/DDBJ whole genome shotgun (WGS) entry which is preliminary data.</text>
</comment>
<organism evidence="1 2">
    <name type="scientific">Actinoallomurus spadix</name>
    <dbReference type="NCBI Taxonomy" id="79912"/>
    <lineage>
        <taxon>Bacteria</taxon>
        <taxon>Bacillati</taxon>
        <taxon>Actinomycetota</taxon>
        <taxon>Actinomycetes</taxon>
        <taxon>Streptosporangiales</taxon>
        <taxon>Thermomonosporaceae</taxon>
        <taxon>Actinoallomurus</taxon>
    </lineage>
</organism>
<dbReference type="EMBL" id="BAAABM010000066">
    <property type="protein sequence ID" value="GAA0366957.1"/>
    <property type="molecule type" value="Genomic_DNA"/>
</dbReference>
<reference evidence="1 2" key="1">
    <citation type="journal article" date="2019" name="Int. J. Syst. Evol. Microbiol.">
        <title>The Global Catalogue of Microorganisms (GCM) 10K type strain sequencing project: providing services to taxonomists for standard genome sequencing and annotation.</title>
        <authorList>
            <consortium name="The Broad Institute Genomics Platform"/>
            <consortium name="The Broad Institute Genome Sequencing Center for Infectious Disease"/>
            <person name="Wu L."/>
            <person name="Ma J."/>
        </authorList>
    </citation>
    <scope>NUCLEOTIDE SEQUENCE [LARGE SCALE GENOMIC DNA]</scope>
    <source>
        <strain evidence="1 2">JCM 3146</strain>
    </source>
</reference>
<accession>A0ABN0XL79</accession>
<proteinExistence type="predicted"/>
<name>A0ABN0XL79_9ACTN</name>
<protein>
    <submittedName>
        <fullName evidence="1">Uncharacterized protein</fullName>
    </submittedName>
</protein>
<evidence type="ECO:0000313" key="1">
    <source>
        <dbReference type="EMBL" id="GAA0366957.1"/>
    </source>
</evidence>
<sequence length="269" mass="30429">MGLAIDEFDDFHTKRLTHLLSSLHEGINHLADSCDEFGHQLEQHERALKVLEIQMVANIIFCVSYGYMAGFAGMAAERAMIWRLVLQARGQAKLWEAFVLAFTHRLLERMAYFVVLDSIQWAVAQQAVQIGIYELADTTGYVDRKTMNEVAGYDVLDWKTNIDQVKREFVANVAFDLTMEGLGRSKAGRYFDRGSEYWRNAPKWKPALAGFAGRMSGSLAYSATNDAQTGDWSNFTDPDKLWQMMFQKTLIHGTRIGVYPASRRPAPAG</sequence>
<keyword evidence="2" id="KW-1185">Reference proteome</keyword>
<gene>
    <name evidence="1" type="ORF">GCM10010151_66110</name>
</gene>
<dbReference type="Proteomes" id="UP001501822">
    <property type="component" value="Unassembled WGS sequence"/>
</dbReference>
<evidence type="ECO:0000313" key="2">
    <source>
        <dbReference type="Proteomes" id="UP001501822"/>
    </source>
</evidence>